<reference evidence="1 2" key="1">
    <citation type="submission" date="2020-05" db="EMBL/GenBank/DDBJ databases">
        <title>Draft genome sequence of Desulfovibrio sp. strain HN2T.</title>
        <authorList>
            <person name="Ueno A."/>
            <person name="Tamazawa S."/>
            <person name="Tamamura S."/>
            <person name="Murakami T."/>
            <person name="Kiyama T."/>
            <person name="Inomata H."/>
            <person name="Amano Y."/>
            <person name="Miyakawa K."/>
            <person name="Tamaki H."/>
            <person name="Naganuma T."/>
            <person name="Kaneko K."/>
        </authorList>
    </citation>
    <scope>NUCLEOTIDE SEQUENCE [LARGE SCALE GENOMIC DNA]</scope>
    <source>
        <strain evidence="1 2">HN2</strain>
    </source>
</reference>
<evidence type="ECO:0000313" key="2">
    <source>
        <dbReference type="Proteomes" id="UP000503840"/>
    </source>
</evidence>
<protein>
    <submittedName>
        <fullName evidence="1">Uncharacterized protein</fullName>
    </submittedName>
</protein>
<dbReference type="EMBL" id="BLVO01000012">
    <property type="protein sequence ID" value="GFM32826.1"/>
    <property type="molecule type" value="Genomic_DNA"/>
</dbReference>
<gene>
    <name evidence="1" type="ORF">DSM101010T_11910</name>
</gene>
<dbReference type="Proteomes" id="UP000503840">
    <property type="component" value="Unassembled WGS sequence"/>
</dbReference>
<evidence type="ECO:0000313" key="1">
    <source>
        <dbReference type="EMBL" id="GFM32826.1"/>
    </source>
</evidence>
<accession>A0A7J0BGN3</accession>
<name>A0A7J0BGN3_9BACT</name>
<dbReference type="AlphaFoldDB" id="A0A7J0BGN3"/>
<proteinExistence type="predicted"/>
<comment type="caution">
    <text evidence="1">The sequence shown here is derived from an EMBL/GenBank/DDBJ whole genome shotgun (WGS) entry which is preliminary data.</text>
</comment>
<sequence length="61" mass="6817">MHVNPIVWRIHDAIPLSLACFYELGNGRECREKQKEAIRQNVTHLPHDVVLLAVGVAPCTG</sequence>
<keyword evidence="2" id="KW-1185">Reference proteome</keyword>
<organism evidence="1 2">
    <name type="scientific">Desulfovibrio subterraneus</name>
    <dbReference type="NCBI Taxonomy" id="2718620"/>
    <lineage>
        <taxon>Bacteria</taxon>
        <taxon>Pseudomonadati</taxon>
        <taxon>Thermodesulfobacteriota</taxon>
        <taxon>Desulfovibrionia</taxon>
        <taxon>Desulfovibrionales</taxon>
        <taxon>Desulfovibrionaceae</taxon>
        <taxon>Desulfovibrio</taxon>
    </lineage>
</organism>